<evidence type="ECO:0000313" key="6">
    <source>
        <dbReference type="Proteomes" id="UP000295293"/>
    </source>
</evidence>
<evidence type="ECO:0000256" key="1">
    <source>
        <dbReference type="ARBA" id="ARBA00009717"/>
    </source>
</evidence>
<name>A0A4R6YVA6_9GAMM</name>
<evidence type="ECO:0000313" key="5">
    <source>
        <dbReference type="EMBL" id="TDR42603.1"/>
    </source>
</evidence>
<dbReference type="PANTHER" id="PTHR31956:SF1">
    <property type="entry name" value="NON-SPECIFIC PHOSPHOLIPASE C1"/>
    <property type="match status" value="1"/>
</dbReference>
<sequence>MAGTNRREFLRLAAQSAGAAAIMAALPPAIREALATPAARVTGTINDVEHVVVLMQENRSFDHYFGTLRGVRGFDDPRVIRIPGGADVWQQPRNGSGTTPPFRLDTTLSGAQCMDDIDHSWKGTHTRWKAFDRWVREKGNMCMGHFARADLPFYHALADAFTVCDAWFCSIHGPTNPNRMHLFTGTSGLAVNRPGNHAVNNVDDGNWTADMSRDNAAFAAYDWMTYAERLQNAGVSWKVYQEYDNYGDNSLAYFRNFRGIATSSPLYARGRAYAPGSNASNAYTTLGLPLIEQFRNDVQNGTLPQVSWLVAPFSMCEHPEAAPAYGERLTAQLLAALAANPAVWSKTVFIITYDENGGYFDHIPSHVPALTAAQGLSTVATGSEDHAGVPVGLGIRVPTLIVSPWSRGGWVNSQVFDHTSVIRFLEARFGVSEPNIGAWRRAMTGDLTSAFDFSISDVQWPPLPDTSHSIANADLSCQLAPANAPAAGVLPAQEAGQRPARALPYELNVNGRVEASSGRYWLDFYNDGAAGAGFNVYSYNRSDGPWYYSLEGGTTLSDYWSAQAVSSGIYDLEVHGPNGFLRGFGGDVALAIGGANPELTLLYDSANHALMLRLRNTGTAACRVSLAPNRYSSAAVQQFELAAGATLDTPWQLNATSRWYDLSLRSDHDARWLRRFAGHLENGLPGVSDPAFGSRGDKLFGDAFEAAAQAA</sequence>
<organism evidence="5 6">
    <name type="scientific">Tahibacter aquaticus</name>
    <dbReference type="NCBI Taxonomy" id="520092"/>
    <lineage>
        <taxon>Bacteria</taxon>
        <taxon>Pseudomonadati</taxon>
        <taxon>Pseudomonadota</taxon>
        <taxon>Gammaproteobacteria</taxon>
        <taxon>Lysobacterales</taxon>
        <taxon>Rhodanobacteraceae</taxon>
        <taxon>Tahibacter</taxon>
    </lineage>
</organism>
<reference evidence="5 6" key="1">
    <citation type="submission" date="2019-03" db="EMBL/GenBank/DDBJ databases">
        <title>Genomic Encyclopedia of Type Strains, Phase IV (KMG-IV): sequencing the most valuable type-strain genomes for metagenomic binning, comparative biology and taxonomic classification.</title>
        <authorList>
            <person name="Goeker M."/>
        </authorList>
    </citation>
    <scope>NUCLEOTIDE SEQUENCE [LARGE SCALE GENOMIC DNA]</scope>
    <source>
        <strain evidence="5 6">DSM 21667</strain>
    </source>
</reference>
<evidence type="ECO:0000259" key="4">
    <source>
        <dbReference type="Pfam" id="PF05506"/>
    </source>
</evidence>
<dbReference type="NCBIfam" id="TIGR03396">
    <property type="entry name" value="PC_PLC"/>
    <property type="match status" value="1"/>
</dbReference>
<accession>A0A4R6YVA6</accession>
<feature type="domain" description="Bacterial phospholipase C C-terminal" evidence="4">
    <location>
        <begin position="597"/>
        <end position="679"/>
    </location>
</feature>
<dbReference type="Pfam" id="PF04185">
    <property type="entry name" value="Phosphoesterase"/>
    <property type="match status" value="1"/>
</dbReference>
<evidence type="ECO:0000256" key="3">
    <source>
        <dbReference type="ARBA" id="ARBA00022801"/>
    </source>
</evidence>
<comment type="similarity">
    <text evidence="1">Belongs to the bacterial phospholipase C family.</text>
</comment>
<dbReference type="EMBL" id="SNZH01000008">
    <property type="protein sequence ID" value="TDR42603.1"/>
    <property type="molecule type" value="Genomic_DNA"/>
</dbReference>
<keyword evidence="6" id="KW-1185">Reference proteome</keyword>
<dbReference type="EC" id="3.1.4.3" evidence="2"/>
<protein>
    <recommendedName>
        <fullName evidence="2">phospholipase C</fullName>
        <ecNumber evidence="2">3.1.4.3</ecNumber>
    </recommendedName>
</protein>
<dbReference type="GO" id="GO:0016042">
    <property type="term" value="P:lipid catabolic process"/>
    <property type="evidence" value="ECO:0007669"/>
    <property type="project" value="InterPro"/>
</dbReference>
<dbReference type="RefSeq" id="WP_133819422.1">
    <property type="nucleotide sequence ID" value="NZ_SNZH01000008.1"/>
</dbReference>
<dbReference type="InterPro" id="IPR006311">
    <property type="entry name" value="TAT_signal"/>
</dbReference>
<feature type="domain" description="Bacterial phospholipase C C-terminal" evidence="4">
    <location>
        <begin position="499"/>
        <end position="587"/>
    </location>
</feature>
<gene>
    <name evidence="5" type="ORF">DFR29_108190</name>
</gene>
<dbReference type="Pfam" id="PF05506">
    <property type="entry name" value="PLipase_C_C"/>
    <property type="match status" value="2"/>
</dbReference>
<dbReference type="Gene3D" id="3.40.720.10">
    <property type="entry name" value="Alkaline Phosphatase, subunit A"/>
    <property type="match status" value="1"/>
</dbReference>
<evidence type="ECO:0000256" key="2">
    <source>
        <dbReference type="ARBA" id="ARBA00012018"/>
    </source>
</evidence>
<dbReference type="InterPro" id="IPR007312">
    <property type="entry name" value="Phosphoesterase"/>
</dbReference>
<proteinExistence type="inferred from homology"/>
<dbReference type="OrthoDB" id="9770871at2"/>
<dbReference type="GO" id="GO:0034480">
    <property type="term" value="F:phosphatidylcholine phospholipase C activity"/>
    <property type="evidence" value="ECO:0007669"/>
    <property type="project" value="UniProtKB-EC"/>
</dbReference>
<dbReference type="PANTHER" id="PTHR31956">
    <property type="entry name" value="NON-SPECIFIC PHOSPHOLIPASE C4-RELATED"/>
    <property type="match status" value="1"/>
</dbReference>
<dbReference type="InterPro" id="IPR017767">
    <property type="entry name" value="PC-PLC"/>
</dbReference>
<dbReference type="PROSITE" id="PS51318">
    <property type="entry name" value="TAT"/>
    <property type="match status" value="1"/>
</dbReference>
<dbReference type="Proteomes" id="UP000295293">
    <property type="component" value="Unassembled WGS sequence"/>
</dbReference>
<keyword evidence="3" id="KW-0378">Hydrolase</keyword>
<dbReference type="InterPro" id="IPR017850">
    <property type="entry name" value="Alkaline_phosphatase_core_sf"/>
</dbReference>
<comment type="caution">
    <text evidence="5">The sequence shown here is derived from an EMBL/GenBank/DDBJ whole genome shotgun (WGS) entry which is preliminary data.</text>
</comment>
<dbReference type="AlphaFoldDB" id="A0A4R6YVA6"/>
<dbReference type="InterPro" id="IPR008475">
    <property type="entry name" value="PLipase_C_C"/>
</dbReference>